<proteinExistence type="predicted"/>
<evidence type="ECO:0000256" key="1">
    <source>
        <dbReference type="SAM" id="MobiDB-lite"/>
    </source>
</evidence>
<gene>
    <name evidence="2" type="ORF">C7M84_005993</name>
</gene>
<feature type="region of interest" description="Disordered" evidence="1">
    <location>
        <begin position="363"/>
        <end position="398"/>
    </location>
</feature>
<protein>
    <submittedName>
        <fullName evidence="2">Uncharacterized protein</fullName>
    </submittedName>
</protein>
<accession>A0A423TG81</accession>
<keyword evidence="3" id="KW-1185">Reference proteome</keyword>
<sequence length="398" mass="43327">MGASRGHHTAHERAEASTDANLARERNMAQGAKGKPIEPSRHRAEGSGALRESCSPYPAASLMAPPSVRLDQGQPPPLLFPLFLTSRPSRKYCGEAWLSCLLGFCHSFSLPALTLFFSPSFLSSLFTRFSPLLLASFPPYPLSPSPICSAHRTSLAPSQPRSGTVLSSLCPLRSYSLSVASSGNTTSLPCVYRATLGKWGRGRRQCRMYVTTSHHRPSPHSLPPLSLFSCVFASPLPARSFPLPRLSSLTHSLLHCTLSSRSARSFPSPLFPAGLSLAPAPSSFPPFRLPCLSSSPSAPPHSYPPPRAPRPITRLRPALGAHYVFTHVAVRGRALVTSTRSQVTSCLSECIVSVSSHRVMHVSQGEGERRSQSDRSISQYVQIGSRRDRERESDRREI</sequence>
<name>A0A423TG81_PENVA</name>
<dbReference type="AlphaFoldDB" id="A0A423TG81"/>
<evidence type="ECO:0000313" key="2">
    <source>
        <dbReference type="EMBL" id="ROT75451.1"/>
    </source>
</evidence>
<evidence type="ECO:0000313" key="3">
    <source>
        <dbReference type="Proteomes" id="UP000283509"/>
    </source>
</evidence>
<feature type="region of interest" description="Disordered" evidence="1">
    <location>
        <begin position="1"/>
        <end position="52"/>
    </location>
</feature>
<dbReference type="EMBL" id="QCYY01001773">
    <property type="protein sequence ID" value="ROT75451.1"/>
    <property type="molecule type" value="Genomic_DNA"/>
</dbReference>
<organism evidence="2 3">
    <name type="scientific">Penaeus vannamei</name>
    <name type="common">Whiteleg shrimp</name>
    <name type="synonym">Litopenaeus vannamei</name>
    <dbReference type="NCBI Taxonomy" id="6689"/>
    <lineage>
        <taxon>Eukaryota</taxon>
        <taxon>Metazoa</taxon>
        <taxon>Ecdysozoa</taxon>
        <taxon>Arthropoda</taxon>
        <taxon>Crustacea</taxon>
        <taxon>Multicrustacea</taxon>
        <taxon>Malacostraca</taxon>
        <taxon>Eumalacostraca</taxon>
        <taxon>Eucarida</taxon>
        <taxon>Decapoda</taxon>
        <taxon>Dendrobranchiata</taxon>
        <taxon>Penaeoidea</taxon>
        <taxon>Penaeidae</taxon>
        <taxon>Penaeus</taxon>
    </lineage>
</organism>
<feature type="compositionally biased region" description="Basic and acidic residues" evidence="1">
    <location>
        <begin position="9"/>
        <end position="27"/>
    </location>
</feature>
<reference evidence="2 3" key="1">
    <citation type="submission" date="2018-04" db="EMBL/GenBank/DDBJ databases">
        <authorList>
            <person name="Zhang X."/>
            <person name="Yuan J."/>
            <person name="Li F."/>
            <person name="Xiang J."/>
        </authorList>
    </citation>
    <scope>NUCLEOTIDE SEQUENCE [LARGE SCALE GENOMIC DNA]</scope>
    <source>
        <tissue evidence="2">Muscle</tissue>
    </source>
</reference>
<comment type="caution">
    <text evidence="2">The sequence shown here is derived from an EMBL/GenBank/DDBJ whole genome shotgun (WGS) entry which is preliminary data.</text>
</comment>
<feature type="compositionally biased region" description="Basic and acidic residues" evidence="1">
    <location>
        <begin position="35"/>
        <end position="45"/>
    </location>
</feature>
<reference evidence="2 3" key="2">
    <citation type="submission" date="2019-01" db="EMBL/GenBank/DDBJ databases">
        <title>The decoding of complex shrimp genome reveals the adaptation for benthos swimmer, frequently molting mechanism and breeding impact on genome.</title>
        <authorList>
            <person name="Sun Y."/>
            <person name="Gao Y."/>
            <person name="Yu Y."/>
        </authorList>
    </citation>
    <scope>NUCLEOTIDE SEQUENCE [LARGE SCALE GENOMIC DNA]</scope>
    <source>
        <tissue evidence="2">Muscle</tissue>
    </source>
</reference>
<dbReference type="Proteomes" id="UP000283509">
    <property type="component" value="Unassembled WGS sequence"/>
</dbReference>
<feature type="compositionally biased region" description="Basic and acidic residues" evidence="1">
    <location>
        <begin position="385"/>
        <end position="398"/>
    </location>
</feature>